<feature type="active site" description="Proton acceptor" evidence="9">
    <location>
        <position position="307"/>
    </location>
</feature>
<name>A0A087VZ57_ECHMU</name>
<dbReference type="PANTHER" id="PTHR45769">
    <property type="entry name" value="ADENOSINE KINASE"/>
    <property type="match status" value="1"/>
</dbReference>
<dbReference type="SUPFAM" id="SSF53613">
    <property type="entry name" value="Ribokinase-like"/>
    <property type="match status" value="1"/>
</dbReference>
<dbReference type="PRINTS" id="PR00989">
    <property type="entry name" value="ADENOKINASE"/>
</dbReference>
<dbReference type="GO" id="GO:0005524">
    <property type="term" value="F:ATP binding"/>
    <property type="evidence" value="ECO:0007669"/>
    <property type="project" value="UniProtKB-UniRule"/>
</dbReference>
<evidence type="ECO:0000256" key="2">
    <source>
        <dbReference type="ARBA" id="ARBA00010688"/>
    </source>
</evidence>
<accession>A0A087VZ57</accession>
<keyword evidence="8 10" id="KW-0067">ATP-binding</keyword>
<keyword evidence="13" id="KW-1185">Reference proteome</keyword>
<sequence length="352" mass="38316">MGEICNVQPVFMLALGHPLLDIQANVCERFLRKYDVEANGAILKGPKQEGLYEELLQKNFKLTYVPGGAAQNTVKMIQWIHQDPKKIQCAYLGCIGADITGEILLESMHETGVKTLYEVTDKLGTGVCFVLVNGSQRSLVTSLGAAAALSTNFLRQKRSWEMVKAAQIYYIIGYLVVSSMDIVKLILDHASSHSKALCLNLASPYVARSYTEALDTVIPHADFIFGTVDEAEAYAEARLLDDRNTLGVAKYLVSLPRAGNISRPRMVVLTQGPGPIYTISSGDQVLRTFPVTPLPLENIVDTNGAGDAFAAGFLASYLIEGDLEKAVDSGKKAATYIIKRSGFSLGPRVDYT</sequence>
<evidence type="ECO:0000259" key="11">
    <source>
        <dbReference type="Pfam" id="PF00294"/>
    </source>
</evidence>
<dbReference type="CDD" id="cd01168">
    <property type="entry name" value="adenosine_kinase"/>
    <property type="match status" value="1"/>
</dbReference>
<dbReference type="GO" id="GO:0005829">
    <property type="term" value="C:cytosol"/>
    <property type="evidence" value="ECO:0007669"/>
    <property type="project" value="TreeGrafter"/>
</dbReference>
<evidence type="ECO:0000256" key="7">
    <source>
        <dbReference type="ARBA" id="ARBA00022777"/>
    </source>
</evidence>
<comment type="cofactor">
    <cofactor evidence="10">
        <name>Mg(2+)</name>
        <dbReference type="ChEBI" id="CHEBI:18420"/>
    </cofactor>
    <text evidence="10">Binds 3 Mg(2+) ions per subunit.</text>
</comment>
<keyword evidence="10" id="KW-0460">Magnesium</keyword>
<proteinExistence type="inferred from homology"/>
<dbReference type="Proteomes" id="UP000017246">
    <property type="component" value="Unassembled WGS sequence"/>
</dbReference>
<organism evidence="12 13">
    <name type="scientific">Echinococcus multilocularis</name>
    <name type="common">Fox tapeworm</name>
    <dbReference type="NCBI Taxonomy" id="6211"/>
    <lineage>
        <taxon>Eukaryota</taxon>
        <taxon>Metazoa</taxon>
        <taxon>Spiralia</taxon>
        <taxon>Lophotrochozoa</taxon>
        <taxon>Platyhelminthes</taxon>
        <taxon>Cestoda</taxon>
        <taxon>Eucestoda</taxon>
        <taxon>Cyclophyllidea</taxon>
        <taxon>Taeniidae</taxon>
        <taxon>Echinococcus</taxon>
    </lineage>
</organism>
<evidence type="ECO:0000256" key="5">
    <source>
        <dbReference type="ARBA" id="ARBA00022726"/>
    </source>
</evidence>
<evidence type="ECO:0000256" key="8">
    <source>
        <dbReference type="ARBA" id="ARBA00022840"/>
    </source>
</evidence>
<dbReference type="Pfam" id="PF00294">
    <property type="entry name" value="PfkB"/>
    <property type="match status" value="1"/>
</dbReference>
<dbReference type="OrthoDB" id="432447at2759"/>
<evidence type="ECO:0000256" key="10">
    <source>
        <dbReference type="RuleBase" id="RU368116"/>
    </source>
</evidence>
<dbReference type="AlphaFoldDB" id="A0A087VZ57"/>
<keyword evidence="5 10" id="KW-0660">Purine salvage</keyword>
<evidence type="ECO:0000256" key="3">
    <source>
        <dbReference type="ARBA" id="ARBA00012119"/>
    </source>
</evidence>
<comment type="pathway">
    <text evidence="1 10">Purine metabolism; AMP biosynthesis via salvage pathway; AMP from adenosine: step 1/1.</text>
</comment>
<keyword evidence="4 10" id="KW-0808">Transferase</keyword>
<comment type="similarity">
    <text evidence="2 10">Belongs to the carbohydrate kinase PfkB family.</text>
</comment>
<dbReference type="eggNOG" id="KOG2854">
    <property type="taxonomic scope" value="Eukaryota"/>
</dbReference>
<evidence type="ECO:0000313" key="13">
    <source>
        <dbReference type="Proteomes" id="UP000017246"/>
    </source>
</evidence>
<dbReference type="STRING" id="6211.A0A087VZ57"/>
<comment type="subcellular location">
    <subcellularLocation>
        <location evidence="10">Nucleus</location>
    </subcellularLocation>
</comment>
<dbReference type="EC" id="2.7.1.20" evidence="3 10"/>
<dbReference type="UniPathway" id="UPA00588">
    <property type="reaction ID" value="UER00659"/>
</dbReference>
<comment type="subunit">
    <text evidence="10">Monomer.</text>
</comment>
<dbReference type="InterPro" id="IPR002173">
    <property type="entry name" value="Carboh/pur_kinase_PfkB_CS"/>
</dbReference>
<dbReference type="GO" id="GO:0004001">
    <property type="term" value="F:adenosine kinase activity"/>
    <property type="evidence" value="ECO:0007669"/>
    <property type="project" value="UniProtKB-UniRule"/>
</dbReference>
<protein>
    <recommendedName>
        <fullName evidence="3 10">Adenosine kinase</fullName>
        <shortName evidence="10">AK</shortName>
        <ecNumber evidence="3 10">2.7.1.20</ecNumber>
    </recommendedName>
    <alternativeName>
        <fullName evidence="10">Adenosine 5'-phosphotransferase</fullName>
    </alternativeName>
</protein>
<dbReference type="GO" id="GO:0006144">
    <property type="term" value="P:purine nucleobase metabolic process"/>
    <property type="evidence" value="ECO:0007669"/>
    <property type="project" value="TreeGrafter"/>
</dbReference>
<dbReference type="InterPro" id="IPR001805">
    <property type="entry name" value="Adenokinase"/>
</dbReference>
<dbReference type="Gene3D" id="3.40.1190.20">
    <property type="match status" value="1"/>
</dbReference>
<dbReference type="EMBL" id="LN902844">
    <property type="protein sequence ID" value="CDI97475.1"/>
    <property type="molecule type" value="Genomic_DNA"/>
</dbReference>
<dbReference type="Gene3D" id="3.30.1110.10">
    <property type="match status" value="1"/>
</dbReference>
<evidence type="ECO:0000256" key="1">
    <source>
        <dbReference type="ARBA" id="ARBA00004801"/>
    </source>
</evidence>
<comment type="function">
    <text evidence="10">ATP dependent phosphorylation of adenosine and other related nucleoside analogs to monophosphate derivatives.</text>
</comment>
<evidence type="ECO:0000256" key="4">
    <source>
        <dbReference type="ARBA" id="ARBA00022679"/>
    </source>
</evidence>
<reference evidence="12" key="1">
    <citation type="journal article" date="2013" name="Nature">
        <title>The genomes of four tapeworm species reveal adaptations to parasitism.</title>
        <authorList>
            <person name="Tsai I.J."/>
            <person name="Zarowiecki M."/>
            <person name="Holroyd N."/>
            <person name="Garciarrubio A."/>
            <person name="Sanchez-Flores A."/>
            <person name="Brooks K.L."/>
            <person name="Tracey A."/>
            <person name="Bobes R.J."/>
            <person name="Fragoso G."/>
            <person name="Sciutto E."/>
            <person name="Aslett M."/>
            <person name="Beasley H."/>
            <person name="Bennett H.M."/>
            <person name="Cai J."/>
            <person name="Camicia F."/>
            <person name="Clark R."/>
            <person name="Cucher M."/>
            <person name="De Silva N."/>
            <person name="Day T.A."/>
            <person name="Deplazes P."/>
            <person name="Estrada K."/>
            <person name="Fernandez C."/>
            <person name="Holland P.W."/>
            <person name="Hou J."/>
            <person name="Hu S."/>
            <person name="Huckvale T."/>
            <person name="Hung S.S."/>
            <person name="Kamenetzky L."/>
            <person name="Keane J.A."/>
            <person name="Kiss F."/>
            <person name="Koziol U."/>
            <person name="Lambert O."/>
            <person name="Liu K."/>
            <person name="Luo X."/>
            <person name="Luo Y."/>
            <person name="Macchiaroli N."/>
            <person name="Nichol S."/>
            <person name="Paps J."/>
            <person name="Parkinson J."/>
            <person name="Pouchkina-Stantcheva N."/>
            <person name="Riddiford N."/>
            <person name="Rosenzvit M."/>
            <person name="Salinas G."/>
            <person name="Wasmuth J.D."/>
            <person name="Zamanian M."/>
            <person name="Zheng Y."/>
            <person name="Cai X."/>
            <person name="Soberon X."/>
            <person name="Olson P.D."/>
            <person name="Laclette J.P."/>
            <person name="Brehm K."/>
            <person name="Berriman M."/>
            <person name="Garciarrubio A."/>
            <person name="Bobes R.J."/>
            <person name="Fragoso G."/>
            <person name="Sanchez-Flores A."/>
            <person name="Estrada K."/>
            <person name="Cevallos M.A."/>
            <person name="Morett E."/>
            <person name="Gonzalez V."/>
            <person name="Portillo T."/>
            <person name="Ochoa-Leyva A."/>
            <person name="Jose M.V."/>
            <person name="Sciutto E."/>
            <person name="Landa A."/>
            <person name="Jimenez L."/>
            <person name="Valdes V."/>
            <person name="Carrero J.C."/>
            <person name="Larralde C."/>
            <person name="Morales-Montor J."/>
            <person name="Limon-Lason J."/>
            <person name="Soberon X."/>
            <person name="Laclette J.P."/>
        </authorList>
    </citation>
    <scope>NUCLEOTIDE SEQUENCE [LARGE SCALE GENOMIC DNA]</scope>
</reference>
<keyword evidence="10" id="KW-0539">Nucleus</keyword>
<dbReference type="PROSITE" id="PS00584">
    <property type="entry name" value="PFKB_KINASES_2"/>
    <property type="match status" value="1"/>
</dbReference>
<dbReference type="GO" id="GO:0044209">
    <property type="term" value="P:AMP salvage"/>
    <property type="evidence" value="ECO:0007669"/>
    <property type="project" value="UniProtKB-UniRule"/>
</dbReference>
<dbReference type="GO" id="GO:0005634">
    <property type="term" value="C:nucleus"/>
    <property type="evidence" value="ECO:0007669"/>
    <property type="project" value="UniProtKB-SubCell"/>
</dbReference>
<evidence type="ECO:0000313" key="12">
    <source>
        <dbReference type="EMBL" id="CDI97475.1"/>
    </source>
</evidence>
<reference evidence="12" key="2">
    <citation type="submission" date="2015-11" db="EMBL/GenBank/DDBJ databases">
        <authorList>
            <person name="Zhang Y."/>
            <person name="Guo Z."/>
        </authorList>
    </citation>
    <scope>NUCLEOTIDE SEQUENCE</scope>
</reference>
<dbReference type="InterPro" id="IPR029056">
    <property type="entry name" value="Ribokinase-like"/>
</dbReference>
<dbReference type="PANTHER" id="PTHR45769:SF3">
    <property type="entry name" value="ADENOSINE KINASE"/>
    <property type="match status" value="1"/>
</dbReference>
<comment type="catalytic activity">
    <reaction evidence="10">
        <text>adenosine + ATP = AMP + ADP + H(+)</text>
        <dbReference type="Rhea" id="RHEA:20824"/>
        <dbReference type="ChEBI" id="CHEBI:15378"/>
        <dbReference type="ChEBI" id="CHEBI:16335"/>
        <dbReference type="ChEBI" id="CHEBI:30616"/>
        <dbReference type="ChEBI" id="CHEBI:456215"/>
        <dbReference type="ChEBI" id="CHEBI:456216"/>
        <dbReference type="EC" id="2.7.1.20"/>
    </reaction>
</comment>
<feature type="domain" description="Carbohydrate kinase PfkB" evidence="11">
    <location>
        <begin position="47"/>
        <end position="343"/>
    </location>
</feature>
<evidence type="ECO:0000256" key="9">
    <source>
        <dbReference type="PIRSR" id="PIRSR601805-1"/>
    </source>
</evidence>
<dbReference type="OMA" id="RTMCTYL"/>
<gene>
    <name evidence="12" type="ORF">EmuJ_000125200</name>
</gene>
<dbReference type="GO" id="GO:0006166">
    <property type="term" value="P:purine ribonucleoside salvage"/>
    <property type="evidence" value="ECO:0007669"/>
    <property type="project" value="UniProtKB-KW"/>
</dbReference>
<evidence type="ECO:0000256" key="6">
    <source>
        <dbReference type="ARBA" id="ARBA00022741"/>
    </source>
</evidence>
<keyword evidence="7 10" id="KW-0418">Kinase</keyword>
<keyword evidence="6 10" id="KW-0547">Nucleotide-binding</keyword>
<dbReference type="InterPro" id="IPR011611">
    <property type="entry name" value="PfkB_dom"/>
</dbReference>